<protein>
    <submittedName>
        <fullName evidence="2">Uncharacterized protein LOC117650688</fullName>
    </submittedName>
</protein>
<evidence type="ECO:0000313" key="2">
    <source>
        <dbReference type="RefSeq" id="XP_034250158.1"/>
    </source>
</evidence>
<dbReference type="AlphaFoldDB" id="A0A6P8ZXL4"/>
<accession>A0A6P8ZXL4</accession>
<keyword evidence="1" id="KW-1185">Reference proteome</keyword>
<sequence length="238" mass="25656">MSQVKPTAGLGFGVLENNGHTVSNSFARNGATILRIVPPNASMLSNKLCPIPIVKKNVTPMCVNKVSKLNIIDPTGLKIVPYSASSYIEQRTMQAVPKAVPCTSKVHSSERKPTTVPPKLLIGSNVVSANHFVMPQGQRPAAQGQKLATVQGQKLVTAQGQTFVTAQGQKFVTVQGQKLVAQGQKRLAVLEDVTNKVSNHSSEKPITVQPKIEFLSKVVSSRRIFSKGRWGPMYHGVP</sequence>
<dbReference type="InParanoid" id="A0A6P8ZXL4"/>
<name>A0A6P8ZXL4_THRPL</name>
<dbReference type="Proteomes" id="UP000515158">
    <property type="component" value="Unplaced"/>
</dbReference>
<evidence type="ECO:0000313" key="1">
    <source>
        <dbReference type="Proteomes" id="UP000515158"/>
    </source>
</evidence>
<dbReference type="GeneID" id="117650688"/>
<dbReference type="KEGG" id="tpal:117650688"/>
<organism evidence="2">
    <name type="scientific">Thrips palmi</name>
    <name type="common">Melon thrips</name>
    <dbReference type="NCBI Taxonomy" id="161013"/>
    <lineage>
        <taxon>Eukaryota</taxon>
        <taxon>Metazoa</taxon>
        <taxon>Ecdysozoa</taxon>
        <taxon>Arthropoda</taxon>
        <taxon>Hexapoda</taxon>
        <taxon>Insecta</taxon>
        <taxon>Pterygota</taxon>
        <taxon>Neoptera</taxon>
        <taxon>Paraneoptera</taxon>
        <taxon>Thysanoptera</taxon>
        <taxon>Terebrantia</taxon>
        <taxon>Thripoidea</taxon>
        <taxon>Thripidae</taxon>
        <taxon>Thrips</taxon>
    </lineage>
</organism>
<reference evidence="2" key="1">
    <citation type="submission" date="2025-08" db="UniProtKB">
        <authorList>
            <consortium name="RefSeq"/>
        </authorList>
    </citation>
    <scope>IDENTIFICATION</scope>
    <source>
        <tissue evidence="2">Total insect</tissue>
    </source>
</reference>
<proteinExistence type="predicted"/>
<gene>
    <name evidence="2" type="primary">LOC117650688</name>
</gene>
<dbReference type="RefSeq" id="XP_034250158.1">
    <property type="nucleotide sequence ID" value="XM_034394267.1"/>
</dbReference>